<feature type="region of interest" description="Disordered" evidence="1">
    <location>
        <begin position="1"/>
        <end position="28"/>
    </location>
</feature>
<dbReference type="Proteomes" id="UP000615989">
    <property type="component" value="Unassembled WGS sequence"/>
</dbReference>
<proteinExistence type="predicted"/>
<evidence type="ECO:0000256" key="1">
    <source>
        <dbReference type="SAM" id="MobiDB-lite"/>
    </source>
</evidence>
<protein>
    <submittedName>
        <fullName evidence="2">Uncharacterized protein</fullName>
    </submittedName>
</protein>
<keyword evidence="3" id="KW-1185">Reference proteome</keyword>
<dbReference type="RefSeq" id="WP_169119451.1">
    <property type="nucleotide sequence ID" value="NZ_WTVG02000036.1"/>
</dbReference>
<reference evidence="2" key="1">
    <citation type="submission" date="2019-12" db="EMBL/GenBank/DDBJ databases">
        <title>Comparative genomics gives insights into the taxonomy of the Azoarcus-Aromatoleum group and reveals separate origins of nif in the plant-associated Azoarcus and non-plant-associated Aromatoleum sub-groups.</title>
        <authorList>
            <person name="Lafos M."/>
            <person name="Maluk M."/>
            <person name="Batista M."/>
            <person name="Junghare M."/>
            <person name="Carmona M."/>
            <person name="Faoro H."/>
            <person name="Cruz L.M."/>
            <person name="Battistoni F."/>
            <person name="De Souza E."/>
            <person name="Pedrosa F."/>
            <person name="Chen W.-M."/>
            <person name="Poole P.S."/>
            <person name="Dixon R.A."/>
            <person name="James E.K."/>
        </authorList>
    </citation>
    <scope>NUCLEOTIDE SEQUENCE</scope>
    <source>
        <strain evidence="2">LuFRes1</strain>
    </source>
</reference>
<dbReference type="EMBL" id="WTVG01000055">
    <property type="protein sequence ID" value="NMG26114.1"/>
    <property type="molecule type" value="Genomic_DNA"/>
</dbReference>
<evidence type="ECO:0000313" key="3">
    <source>
        <dbReference type="Proteomes" id="UP000615989"/>
    </source>
</evidence>
<feature type="compositionally biased region" description="Basic and acidic residues" evidence="1">
    <location>
        <begin position="1"/>
        <end position="14"/>
    </location>
</feature>
<accession>A0ABX1PNE8</accession>
<feature type="region of interest" description="Disordered" evidence="1">
    <location>
        <begin position="214"/>
        <end position="246"/>
    </location>
</feature>
<feature type="compositionally biased region" description="Basic and acidic residues" evidence="1">
    <location>
        <begin position="236"/>
        <end position="246"/>
    </location>
</feature>
<evidence type="ECO:0000313" key="2">
    <source>
        <dbReference type="EMBL" id="NMG26114.1"/>
    </source>
</evidence>
<comment type="caution">
    <text evidence="2">The sequence shown here is derived from an EMBL/GenBank/DDBJ whole genome shotgun (WGS) entry which is preliminary data.</text>
</comment>
<name>A0ABX1PNE8_9RHOO</name>
<sequence>MSKLLRDDWRDRKATSTPGDVEAEEWPETVKRDDEAWLDPDFGLPPLHPSELDPLPDWNAPLRQTWIHEHIALLHAAERVERDGAYATEWRGFETLLRDVRKLDSLRRASLDPEKGQPDLEKFRAFQQLQQVEQQKLAAFVQGPSFQIALDHYITVMTPIWERIEARNDDSPEQQTIFRAHARHQRRNFESLRCAKQADDTAQSTPEPTVIADAVPAREQAAPAATKDAQEPSGTSRHEANDTREAKEYATKVRICQAFPAPKSVNAERWASGGFLGDCPGWLKTARESNGKRGVLALWNPAQFAFCMVSNGHIGKGAAAAIVRREFPDWLDAWEEKALSLDSLTGRRRR</sequence>
<feature type="compositionally biased region" description="Low complexity" evidence="1">
    <location>
        <begin position="214"/>
        <end position="225"/>
    </location>
</feature>
<gene>
    <name evidence="2" type="ORF">GO606_15615</name>
</gene>
<organism evidence="2 3">
    <name type="scientific">Aromatoleum anaerobium</name>
    <dbReference type="NCBI Taxonomy" id="182180"/>
    <lineage>
        <taxon>Bacteria</taxon>
        <taxon>Pseudomonadati</taxon>
        <taxon>Pseudomonadota</taxon>
        <taxon>Betaproteobacteria</taxon>
        <taxon>Rhodocyclales</taxon>
        <taxon>Rhodocyclaceae</taxon>
        <taxon>Aromatoleum</taxon>
    </lineage>
</organism>